<feature type="compositionally biased region" description="Low complexity" evidence="1">
    <location>
        <begin position="539"/>
        <end position="560"/>
    </location>
</feature>
<dbReference type="OrthoDB" id="5595153at2759"/>
<feature type="region of interest" description="Disordered" evidence="1">
    <location>
        <begin position="517"/>
        <end position="560"/>
    </location>
</feature>
<feature type="compositionally biased region" description="Polar residues" evidence="1">
    <location>
        <begin position="424"/>
        <end position="438"/>
    </location>
</feature>
<feature type="region of interest" description="Disordered" evidence="1">
    <location>
        <begin position="424"/>
        <end position="455"/>
    </location>
</feature>
<feature type="region of interest" description="Disordered" evidence="1">
    <location>
        <begin position="352"/>
        <end position="400"/>
    </location>
</feature>
<dbReference type="AlphaFoldDB" id="A0A1Y1VBY1"/>
<evidence type="ECO:0000313" key="3">
    <source>
        <dbReference type="Proteomes" id="UP000193719"/>
    </source>
</evidence>
<reference evidence="2 3" key="1">
    <citation type="submission" date="2016-08" db="EMBL/GenBank/DDBJ databases">
        <title>Genomes of anaerobic fungi encode conserved fungal cellulosomes for biomass hydrolysis.</title>
        <authorList>
            <consortium name="DOE Joint Genome Institute"/>
            <person name="Haitjema C.H."/>
            <person name="Gilmore S.P."/>
            <person name="Henske J.K."/>
            <person name="Solomon K.V."/>
            <person name="De Groot R."/>
            <person name="Kuo A."/>
            <person name="Mondo S.J."/>
            <person name="Salamov A.A."/>
            <person name="Labutti K."/>
            <person name="Zhao Z."/>
            <person name="Chiniquy J."/>
            <person name="Barry K."/>
            <person name="Brewer H.M."/>
            <person name="Purvine S.O."/>
            <person name="Wright A.T."/>
            <person name="Boxma B."/>
            <person name="Van Alen T."/>
            <person name="Hackstein J.H."/>
            <person name="Baker S.E."/>
            <person name="Grigoriev I.V."/>
            <person name="O'Malley M.A."/>
        </authorList>
    </citation>
    <scope>NUCLEOTIDE SEQUENCE [LARGE SCALE GENOMIC DNA]</scope>
    <source>
        <strain evidence="3">finn</strain>
    </source>
</reference>
<comment type="caution">
    <text evidence="2">The sequence shown here is derived from an EMBL/GenBank/DDBJ whole genome shotgun (WGS) entry which is preliminary data.</text>
</comment>
<gene>
    <name evidence="2" type="ORF">BCR36DRAFT_369679</name>
</gene>
<dbReference type="EMBL" id="MCFH01000017">
    <property type="protein sequence ID" value="ORX51766.1"/>
    <property type="molecule type" value="Genomic_DNA"/>
</dbReference>
<evidence type="ECO:0000256" key="1">
    <source>
        <dbReference type="SAM" id="MobiDB-lite"/>
    </source>
</evidence>
<accession>A0A1Y1VBY1</accession>
<name>A0A1Y1VBY1_9FUNG</name>
<organism evidence="2 3">
    <name type="scientific">Piromyces finnis</name>
    <dbReference type="NCBI Taxonomy" id="1754191"/>
    <lineage>
        <taxon>Eukaryota</taxon>
        <taxon>Fungi</taxon>
        <taxon>Fungi incertae sedis</taxon>
        <taxon>Chytridiomycota</taxon>
        <taxon>Chytridiomycota incertae sedis</taxon>
        <taxon>Neocallimastigomycetes</taxon>
        <taxon>Neocallimastigales</taxon>
        <taxon>Neocallimastigaceae</taxon>
        <taxon>Piromyces</taxon>
    </lineage>
</organism>
<feature type="compositionally biased region" description="Low complexity" evidence="1">
    <location>
        <begin position="517"/>
        <end position="531"/>
    </location>
</feature>
<sequence length="573" mass="64629">MQENTLFENPLSMYLTKQKKFKTLVKSVQNSLKSKEYKQQGYSFDEYIKNQWNISKAQAYRYLISAKVIDQLEEFDIQPSYERLCRSLYNYAKTPQQMKLLWGTILKRARSRPDCINSSHVTKIWKELYMDEKYSHICNYEKSIMDKVERSLNRYSKNIKLKQMNSYGMATTPDYGHTTTTTTYFNTPNSNASSPALHGSNSQYSPLMKENQLHIITLNNNLNHHGSIITNYTTPPPLSSTSTSTTYPETFNESSSSSSQYFNSHTNAQVSNIPSPIIAVPVDQYGNKITFGNTINTPLSPVSNYSPVSYDENNKLNSVTTNYTPSNFQTATATTTATTTTTIIYQDQNTTTTTSIPPQIPPQVQPLTQPQNQYSYSSLPPPTTQSSNSYSYQQQQPTNSSVQIQYNVPQGQATANNETILSMNPLNYSTSSSNVNTIPYQPPPPPPSQPSINYSYSQPQQTIVNYQSPSPPQVIQHIAQVPQQVPSQAIPQVIPSQQIPPQQSITQQPIPQVIPSQQIPPQQSITQQPIPQAMPQPIPSQQILPQQSMPQQIQQQQQQSIPQQASQQTIVYY</sequence>
<reference evidence="2 3" key="2">
    <citation type="submission" date="2016-08" db="EMBL/GenBank/DDBJ databases">
        <title>Pervasive Adenine N6-methylation of Active Genes in Fungi.</title>
        <authorList>
            <consortium name="DOE Joint Genome Institute"/>
            <person name="Mondo S.J."/>
            <person name="Dannebaum R.O."/>
            <person name="Kuo R.C."/>
            <person name="Labutti K."/>
            <person name="Haridas S."/>
            <person name="Kuo A."/>
            <person name="Salamov A."/>
            <person name="Ahrendt S.R."/>
            <person name="Lipzen A."/>
            <person name="Sullivan W."/>
            <person name="Andreopoulos W.B."/>
            <person name="Clum A."/>
            <person name="Lindquist E."/>
            <person name="Daum C."/>
            <person name="Ramamoorthy G.K."/>
            <person name="Gryganskyi A."/>
            <person name="Culley D."/>
            <person name="Magnuson J.K."/>
            <person name="James T.Y."/>
            <person name="O'Malley M.A."/>
            <person name="Stajich J.E."/>
            <person name="Spatafora J.W."/>
            <person name="Visel A."/>
            <person name="Grigoriev I.V."/>
        </authorList>
    </citation>
    <scope>NUCLEOTIDE SEQUENCE [LARGE SCALE GENOMIC DNA]</scope>
    <source>
        <strain evidence="3">finn</strain>
    </source>
</reference>
<dbReference type="STRING" id="1754191.A0A1Y1VBY1"/>
<evidence type="ECO:0000313" key="2">
    <source>
        <dbReference type="EMBL" id="ORX51766.1"/>
    </source>
</evidence>
<feature type="compositionally biased region" description="Pro residues" evidence="1">
    <location>
        <begin position="440"/>
        <end position="449"/>
    </location>
</feature>
<keyword evidence="3" id="KW-1185">Reference proteome</keyword>
<protein>
    <submittedName>
        <fullName evidence="2">Uncharacterized protein</fullName>
    </submittedName>
</protein>
<proteinExistence type="predicted"/>
<dbReference type="Proteomes" id="UP000193719">
    <property type="component" value="Unassembled WGS sequence"/>
</dbReference>
<feature type="compositionally biased region" description="Low complexity" evidence="1">
    <location>
        <begin position="384"/>
        <end position="400"/>
    </location>
</feature>